<feature type="signal peptide" evidence="2">
    <location>
        <begin position="1"/>
        <end position="36"/>
    </location>
</feature>
<dbReference type="EMBL" id="WOWS01000005">
    <property type="protein sequence ID" value="MUU79366.1"/>
    <property type="molecule type" value="Genomic_DNA"/>
</dbReference>
<feature type="coiled-coil region" evidence="1">
    <location>
        <begin position="117"/>
        <end position="167"/>
    </location>
</feature>
<evidence type="ECO:0000313" key="3">
    <source>
        <dbReference type="EMBL" id="MUU79366.1"/>
    </source>
</evidence>
<comment type="caution">
    <text evidence="3">The sequence shown here is derived from an EMBL/GenBank/DDBJ whole genome shotgun (WGS) entry which is preliminary data.</text>
</comment>
<feature type="chain" id="PRO_5026759796" description="PKD domain-containing protein" evidence="2">
    <location>
        <begin position="37"/>
        <end position="411"/>
    </location>
</feature>
<sequence>MVTKNIMFMKTKISSLKLLALATVLILSSCVSDDLADVGDLEDITGPTPFYNYSDVTFAEFDCEDVELSSNYQFNFQAGSNLAVNGTQYLWSVADSDGNNLDVTLINKDLPVLELLIDAELAEIVAIEEDIAELEFKIPCEDDPARVVVMESQLAELELALVAAENALTDDVLQNVADLEAQILALDEATLQDQELIIEFPSPGTYTVGLTVTDNLNKSNYTEKLITVNQAVPTIPVPEIAEASFEDNSLFDGSGDGRDSWRVPSNDAWSPLGGGTTVIQINTDSSPGEGADLPDGVQAAKFPAGGDRVAYQEIEVTPGAEYVITYFTAFEEDTFGQMKVSILSPNTSNYAEAQLEENIIATRTDTNVDRVDNVFKQHSLSFEAGDNESVIIFATNSGVESRLDAFNIVVR</sequence>
<gene>
    <name evidence="3" type="ORF">GN138_12995</name>
</gene>
<proteinExistence type="predicted"/>
<evidence type="ECO:0000256" key="1">
    <source>
        <dbReference type="SAM" id="Coils"/>
    </source>
</evidence>
<reference evidence="3 4" key="1">
    <citation type="submission" date="2019-12" db="EMBL/GenBank/DDBJ databases">
        <authorList>
            <person name="Li J."/>
        </authorList>
    </citation>
    <scope>NUCLEOTIDE SEQUENCE [LARGE SCALE GENOMIC DNA]</scope>
    <source>
        <strain evidence="3 4">HL2-2</strain>
    </source>
</reference>
<name>A0A6L6UCW4_9FLAO</name>
<dbReference type="Gene3D" id="2.60.40.10">
    <property type="entry name" value="Immunoglobulins"/>
    <property type="match status" value="1"/>
</dbReference>
<protein>
    <recommendedName>
        <fullName evidence="5">PKD domain-containing protein</fullName>
    </recommendedName>
</protein>
<organism evidence="3 4">
    <name type="scientific">Winogradskyella endarachnes</name>
    <dbReference type="NCBI Taxonomy" id="2681965"/>
    <lineage>
        <taxon>Bacteria</taxon>
        <taxon>Pseudomonadati</taxon>
        <taxon>Bacteroidota</taxon>
        <taxon>Flavobacteriia</taxon>
        <taxon>Flavobacteriales</taxon>
        <taxon>Flavobacteriaceae</taxon>
        <taxon>Winogradskyella</taxon>
    </lineage>
</organism>
<keyword evidence="1" id="KW-0175">Coiled coil</keyword>
<evidence type="ECO:0000313" key="4">
    <source>
        <dbReference type="Proteomes" id="UP000478208"/>
    </source>
</evidence>
<dbReference type="PROSITE" id="PS51257">
    <property type="entry name" value="PROKAR_LIPOPROTEIN"/>
    <property type="match status" value="1"/>
</dbReference>
<dbReference type="Gene3D" id="2.60.120.260">
    <property type="entry name" value="Galactose-binding domain-like"/>
    <property type="match status" value="1"/>
</dbReference>
<keyword evidence="4" id="KW-1185">Reference proteome</keyword>
<dbReference type="Proteomes" id="UP000478208">
    <property type="component" value="Unassembled WGS sequence"/>
</dbReference>
<dbReference type="CDD" id="cd00146">
    <property type="entry name" value="PKD"/>
    <property type="match status" value="1"/>
</dbReference>
<dbReference type="InterPro" id="IPR013783">
    <property type="entry name" value="Ig-like_fold"/>
</dbReference>
<evidence type="ECO:0000256" key="2">
    <source>
        <dbReference type="SAM" id="SignalP"/>
    </source>
</evidence>
<dbReference type="AlphaFoldDB" id="A0A6L6UCW4"/>
<keyword evidence="2" id="KW-0732">Signal</keyword>
<accession>A0A6L6UCW4</accession>
<evidence type="ECO:0008006" key="5">
    <source>
        <dbReference type="Google" id="ProtNLM"/>
    </source>
</evidence>
<dbReference type="InterPro" id="IPR035986">
    <property type="entry name" value="PKD_dom_sf"/>
</dbReference>
<dbReference type="SUPFAM" id="SSF49299">
    <property type="entry name" value="PKD domain"/>
    <property type="match status" value="1"/>
</dbReference>